<feature type="region of interest" description="Disordered" evidence="2">
    <location>
        <begin position="127"/>
        <end position="161"/>
    </location>
</feature>
<dbReference type="AlphaFoldDB" id="X6MXC1"/>
<name>X6MXC1_RETFI</name>
<organism evidence="3 4">
    <name type="scientific">Reticulomyxa filosa</name>
    <dbReference type="NCBI Taxonomy" id="46433"/>
    <lineage>
        <taxon>Eukaryota</taxon>
        <taxon>Sar</taxon>
        <taxon>Rhizaria</taxon>
        <taxon>Retaria</taxon>
        <taxon>Foraminifera</taxon>
        <taxon>Monothalamids</taxon>
        <taxon>Reticulomyxidae</taxon>
        <taxon>Reticulomyxa</taxon>
    </lineage>
</organism>
<accession>X6MXC1</accession>
<reference evidence="3 4" key="1">
    <citation type="journal article" date="2013" name="Curr. Biol.">
        <title>The Genome of the Foraminiferan Reticulomyxa filosa.</title>
        <authorList>
            <person name="Glockner G."/>
            <person name="Hulsmann N."/>
            <person name="Schleicher M."/>
            <person name="Noegel A.A."/>
            <person name="Eichinger L."/>
            <person name="Gallinger C."/>
            <person name="Pawlowski J."/>
            <person name="Sierra R."/>
            <person name="Euteneuer U."/>
            <person name="Pillet L."/>
            <person name="Moustafa A."/>
            <person name="Platzer M."/>
            <person name="Groth M."/>
            <person name="Szafranski K."/>
            <person name="Schliwa M."/>
        </authorList>
    </citation>
    <scope>NUCLEOTIDE SEQUENCE [LARGE SCALE GENOMIC DNA]</scope>
</reference>
<evidence type="ECO:0000256" key="2">
    <source>
        <dbReference type="SAM" id="MobiDB-lite"/>
    </source>
</evidence>
<sequence length="239" mass="27566">MITLDNSKKNIITNTFCYADKFSLQINITLSSDVLYLRLGSVNENASRRVLESIVMSQMSADNLHNQLEEWLIELNGQVMLLEGQVDETRNKLSDTEKALGQAQRLKLLADSESSKEKQSLEQIELVRDSNNNDNNKKKEIIFKKKKKDDKKSSNNKSNIVSKIQAPIKPLSGTQHLEPFQEHVHFVFFFFFFSPCVGTWTKICREQIEPTLSSKQKKKKKMTQLINQIQSLETELQVR</sequence>
<protein>
    <submittedName>
        <fullName evidence="3">Uncharacterized protein</fullName>
    </submittedName>
</protein>
<evidence type="ECO:0000313" key="4">
    <source>
        <dbReference type="Proteomes" id="UP000023152"/>
    </source>
</evidence>
<keyword evidence="4" id="KW-1185">Reference proteome</keyword>
<proteinExistence type="predicted"/>
<evidence type="ECO:0000313" key="3">
    <source>
        <dbReference type="EMBL" id="ETO18675.1"/>
    </source>
</evidence>
<dbReference type="EMBL" id="ASPP01014550">
    <property type="protein sequence ID" value="ETO18675.1"/>
    <property type="molecule type" value="Genomic_DNA"/>
</dbReference>
<comment type="caution">
    <text evidence="3">The sequence shown here is derived from an EMBL/GenBank/DDBJ whole genome shotgun (WGS) entry which is preliminary data.</text>
</comment>
<gene>
    <name evidence="3" type="ORF">RFI_18578</name>
</gene>
<keyword evidence="1" id="KW-0175">Coiled coil</keyword>
<evidence type="ECO:0000256" key="1">
    <source>
        <dbReference type="SAM" id="Coils"/>
    </source>
</evidence>
<dbReference type="Proteomes" id="UP000023152">
    <property type="component" value="Unassembled WGS sequence"/>
</dbReference>
<feature type="coiled-coil region" evidence="1">
    <location>
        <begin position="72"/>
        <end position="106"/>
    </location>
</feature>